<dbReference type="OrthoDB" id="6132182at2759"/>
<evidence type="ECO:0000256" key="1">
    <source>
        <dbReference type="SAM" id="SignalP"/>
    </source>
</evidence>
<evidence type="ECO:0000313" key="3">
    <source>
        <dbReference type="Proteomes" id="UP000800036"/>
    </source>
</evidence>
<sequence>MRIAAVVGAILLAPAAFAAPASSTTSEEYLNYSVLDTTSSSSSVLKTDILAVAARINQLIYQSSTNPSQWKKCNTNNAIYRREWAAFSTSEKQDYIKAVQCMSKLPPKTPKEKCPGCQNRYDDFMGTHINQTFTVKFLVSLTL</sequence>
<protein>
    <submittedName>
        <fullName evidence="2">Uncharacterized protein</fullName>
    </submittedName>
</protein>
<reference evidence="2" key="1">
    <citation type="journal article" date="2020" name="Stud. Mycol.">
        <title>101 Dothideomycetes genomes: a test case for predicting lifestyles and emergence of pathogens.</title>
        <authorList>
            <person name="Haridas S."/>
            <person name="Albert R."/>
            <person name="Binder M."/>
            <person name="Bloem J."/>
            <person name="Labutti K."/>
            <person name="Salamov A."/>
            <person name="Andreopoulos B."/>
            <person name="Baker S."/>
            <person name="Barry K."/>
            <person name="Bills G."/>
            <person name="Bluhm B."/>
            <person name="Cannon C."/>
            <person name="Castanera R."/>
            <person name="Culley D."/>
            <person name="Daum C."/>
            <person name="Ezra D."/>
            <person name="Gonzalez J."/>
            <person name="Henrissat B."/>
            <person name="Kuo A."/>
            <person name="Liang C."/>
            <person name="Lipzen A."/>
            <person name="Lutzoni F."/>
            <person name="Magnuson J."/>
            <person name="Mondo S."/>
            <person name="Nolan M."/>
            <person name="Ohm R."/>
            <person name="Pangilinan J."/>
            <person name="Park H.-J."/>
            <person name="Ramirez L."/>
            <person name="Alfaro M."/>
            <person name="Sun H."/>
            <person name="Tritt A."/>
            <person name="Yoshinaga Y."/>
            <person name="Zwiers L.-H."/>
            <person name="Turgeon B."/>
            <person name="Goodwin S."/>
            <person name="Spatafora J."/>
            <person name="Crous P."/>
            <person name="Grigoriev I."/>
        </authorList>
    </citation>
    <scope>NUCLEOTIDE SEQUENCE</scope>
    <source>
        <strain evidence="2">CBS 107.79</strain>
    </source>
</reference>
<keyword evidence="1" id="KW-0732">Signal</keyword>
<dbReference type="AlphaFoldDB" id="A0A6A5UWZ0"/>
<dbReference type="EMBL" id="ML976712">
    <property type="protein sequence ID" value="KAF1969218.1"/>
    <property type="molecule type" value="Genomic_DNA"/>
</dbReference>
<feature type="signal peptide" evidence="1">
    <location>
        <begin position="1"/>
        <end position="18"/>
    </location>
</feature>
<evidence type="ECO:0000313" key="2">
    <source>
        <dbReference type="EMBL" id="KAF1969218.1"/>
    </source>
</evidence>
<dbReference type="InterPro" id="IPR008922">
    <property type="entry name" value="Di-copper_centre_dom_sf"/>
</dbReference>
<name>A0A6A5UWZ0_9PLEO</name>
<dbReference type="SUPFAM" id="SSF48056">
    <property type="entry name" value="Di-copper centre-containing domain"/>
    <property type="match status" value="1"/>
</dbReference>
<proteinExistence type="predicted"/>
<dbReference type="Proteomes" id="UP000800036">
    <property type="component" value="Unassembled WGS sequence"/>
</dbReference>
<accession>A0A6A5UWZ0</accession>
<gene>
    <name evidence="2" type="ORF">BU23DRAFT_653645</name>
</gene>
<feature type="chain" id="PRO_5025455001" evidence="1">
    <location>
        <begin position="19"/>
        <end position="143"/>
    </location>
</feature>
<dbReference type="Gene3D" id="1.10.1280.10">
    <property type="entry name" value="Di-copper center containing domain from catechol oxidase"/>
    <property type="match status" value="1"/>
</dbReference>
<organism evidence="2 3">
    <name type="scientific">Bimuria novae-zelandiae CBS 107.79</name>
    <dbReference type="NCBI Taxonomy" id="1447943"/>
    <lineage>
        <taxon>Eukaryota</taxon>
        <taxon>Fungi</taxon>
        <taxon>Dikarya</taxon>
        <taxon>Ascomycota</taxon>
        <taxon>Pezizomycotina</taxon>
        <taxon>Dothideomycetes</taxon>
        <taxon>Pleosporomycetidae</taxon>
        <taxon>Pleosporales</taxon>
        <taxon>Massarineae</taxon>
        <taxon>Didymosphaeriaceae</taxon>
        <taxon>Bimuria</taxon>
    </lineage>
</organism>
<keyword evidence="3" id="KW-1185">Reference proteome</keyword>